<evidence type="ECO:0000313" key="1">
    <source>
        <dbReference type="EMBL" id="CDZ88927.1"/>
    </source>
</evidence>
<gene>
    <name evidence="1" type="ORF">RHRU231_450094</name>
</gene>
<dbReference type="EMBL" id="CCSD01000056">
    <property type="protein sequence ID" value="CDZ88927.1"/>
    <property type="molecule type" value="Genomic_DNA"/>
</dbReference>
<organism evidence="1 2">
    <name type="scientific">Rhodococcus ruber</name>
    <dbReference type="NCBI Taxonomy" id="1830"/>
    <lineage>
        <taxon>Bacteria</taxon>
        <taxon>Bacillati</taxon>
        <taxon>Actinomycetota</taxon>
        <taxon>Actinomycetes</taxon>
        <taxon>Mycobacteriales</taxon>
        <taxon>Nocardiaceae</taxon>
        <taxon>Rhodococcus</taxon>
    </lineage>
</organism>
<dbReference type="Proteomes" id="UP000042997">
    <property type="component" value="Unassembled WGS sequence"/>
</dbReference>
<protein>
    <submittedName>
        <fullName evidence="1">Uncharacterized protein</fullName>
    </submittedName>
</protein>
<accession>A0A098BL44</accession>
<evidence type="ECO:0000313" key="2">
    <source>
        <dbReference type="Proteomes" id="UP000042997"/>
    </source>
</evidence>
<proteinExistence type="predicted"/>
<dbReference type="AlphaFoldDB" id="A0A098BL44"/>
<reference evidence="1 2" key="1">
    <citation type="journal article" date="2014" name="Genome Announc.">
        <title>Draft Genome Sequence of Propane- and Butane-Oxidizing Actinobacterium Rhodococcus ruber IEGM 231.</title>
        <authorList>
            <person name="Ivshina I.B."/>
            <person name="Kuyukina M.S."/>
            <person name="Krivoruchko A.V."/>
            <person name="Barbe V."/>
            <person name="Fischer C."/>
        </authorList>
    </citation>
    <scope>NUCLEOTIDE SEQUENCE [LARGE SCALE GENOMIC DNA]</scope>
</reference>
<sequence>MKANLHVTRWKQIVLSGLTDPSKD</sequence>
<name>A0A098BL44_9NOCA</name>